<dbReference type="AlphaFoldDB" id="A0A840MTQ4"/>
<comment type="caution">
    <text evidence="4">The sequence shown here is derived from an EMBL/GenBank/DDBJ whole genome shotgun (WGS) entry which is preliminary data.</text>
</comment>
<dbReference type="RefSeq" id="WP_221320278.1">
    <property type="nucleotide sequence ID" value="NZ_JACHHY010000026.1"/>
</dbReference>
<evidence type="ECO:0000256" key="1">
    <source>
        <dbReference type="ARBA" id="ARBA00008635"/>
    </source>
</evidence>
<feature type="binding site" evidence="3">
    <location>
        <position position="130"/>
    </location>
    <ligand>
        <name>a divalent metal cation</name>
        <dbReference type="ChEBI" id="CHEBI:60240"/>
    </ligand>
</feature>
<evidence type="ECO:0000313" key="5">
    <source>
        <dbReference type="Proteomes" id="UP000575898"/>
    </source>
</evidence>
<feature type="binding site" evidence="3">
    <location>
        <position position="126"/>
    </location>
    <ligand>
        <name>a divalent metal cation</name>
        <dbReference type="ChEBI" id="CHEBI:60240"/>
    </ligand>
</feature>
<dbReference type="PANTHER" id="PTHR37302:SF1">
    <property type="entry name" value="PROTEIN DINB"/>
    <property type="match status" value="1"/>
</dbReference>
<accession>A0A840MTQ4</accession>
<dbReference type="PANTHER" id="PTHR37302">
    <property type="entry name" value="SLR1116 PROTEIN"/>
    <property type="match status" value="1"/>
</dbReference>
<evidence type="ECO:0000256" key="2">
    <source>
        <dbReference type="ARBA" id="ARBA00022723"/>
    </source>
</evidence>
<keyword evidence="5" id="KW-1185">Reference proteome</keyword>
<dbReference type="InterPro" id="IPR007837">
    <property type="entry name" value="DinB"/>
</dbReference>
<evidence type="ECO:0000256" key="3">
    <source>
        <dbReference type="PIRSR" id="PIRSR607837-1"/>
    </source>
</evidence>
<feature type="binding site" evidence="3">
    <location>
        <position position="41"/>
    </location>
    <ligand>
        <name>a divalent metal cation</name>
        <dbReference type="ChEBI" id="CHEBI:60240"/>
    </ligand>
</feature>
<dbReference type="Proteomes" id="UP000575898">
    <property type="component" value="Unassembled WGS sequence"/>
</dbReference>
<evidence type="ECO:0000313" key="4">
    <source>
        <dbReference type="EMBL" id="MBB5020172.1"/>
    </source>
</evidence>
<proteinExistence type="inferred from homology"/>
<dbReference type="InterPro" id="IPR034660">
    <property type="entry name" value="DinB/YfiT-like"/>
</dbReference>
<reference evidence="4 5" key="1">
    <citation type="submission" date="2020-08" db="EMBL/GenBank/DDBJ databases">
        <title>Genomic Encyclopedia of Type Strains, Phase IV (KMG-IV): sequencing the most valuable type-strain genomes for metagenomic binning, comparative biology and taxonomic classification.</title>
        <authorList>
            <person name="Goeker M."/>
        </authorList>
    </citation>
    <scope>NUCLEOTIDE SEQUENCE [LARGE SCALE GENOMIC DNA]</scope>
    <source>
        <strain evidence="4 5">DSM 27165</strain>
    </source>
</reference>
<dbReference type="Gene3D" id="1.20.120.450">
    <property type="entry name" value="dinb family like domain"/>
    <property type="match status" value="1"/>
</dbReference>
<protein>
    <submittedName>
        <fullName evidence="4">Putative damage-inducible protein DinB</fullName>
    </submittedName>
</protein>
<dbReference type="SUPFAM" id="SSF109854">
    <property type="entry name" value="DinB/YfiT-like putative metalloenzymes"/>
    <property type="match status" value="1"/>
</dbReference>
<dbReference type="Pfam" id="PF05163">
    <property type="entry name" value="DinB"/>
    <property type="match status" value="1"/>
</dbReference>
<sequence>MAEYNRWMNDKLYQACHQLGEDLLKADRGAFFGSIHHTLNHILWGDRVWLSRFNGQGYQVGTIGEVLYESFDELSSARRALDQDLMDWAQAVDQAWLDTPMTWTSKLYGMTQTVPRWVLVTHMFNHQTHHRGQITTLLSQLGVDIGITDMPMLPLLNT</sequence>
<dbReference type="GO" id="GO:0046872">
    <property type="term" value="F:metal ion binding"/>
    <property type="evidence" value="ECO:0007669"/>
    <property type="project" value="UniProtKB-KW"/>
</dbReference>
<comment type="similarity">
    <text evidence="1">Belongs to the DinB family.</text>
</comment>
<organism evidence="4 5">
    <name type="scientific">Chitinivorax tropicus</name>
    <dbReference type="NCBI Taxonomy" id="714531"/>
    <lineage>
        <taxon>Bacteria</taxon>
        <taxon>Pseudomonadati</taxon>
        <taxon>Pseudomonadota</taxon>
        <taxon>Betaproteobacteria</taxon>
        <taxon>Chitinivorax</taxon>
    </lineage>
</organism>
<keyword evidence="2 3" id="KW-0479">Metal-binding</keyword>
<dbReference type="EMBL" id="JACHHY010000026">
    <property type="protein sequence ID" value="MBB5020172.1"/>
    <property type="molecule type" value="Genomic_DNA"/>
</dbReference>
<name>A0A840MTQ4_9PROT</name>
<gene>
    <name evidence="4" type="ORF">HNQ59_003486</name>
</gene>